<feature type="transmembrane region" description="Helical" evidence="1">
    <location>
        <begin position="26"/>
        <end position="51"/>
    </location>
</feature>
<sequence>MLISILYWVFLEVAYQQKWDHVLLGVVLEIISIPILLIPFIVFPVSLYNLIRNKQKRIVWLLPVLLSLAAAFMILKDFF</sequence>
<feature type="transmembrane region" description="Helical" evidence="1">
    <location>
        <begin position="58"/>
        <end position="75"/>
    </location>
</feature>
<name>A0ABT8D090_9FLAO</name>
<keyword evidence="1" id="KW-0472">Membrane</keyword>
<evidence type="ECO:0000256" key="1">
    <source>
        <dbReference type="SAM" id="Phobius"/>
    </source>
</evidence>
<keyword evidence="3" id="KW-1185">Reference proteome</keyword>
<dbReference type="Proteomes" id="UP001242368">
    <property type="component" value="Unassembled WGS sequence"/>
</dbReference>
<gene>
    <name evidence="2" type="ORF">QW060_16615</name>
</gene>
<keyword evidence="1" id="KW-0812">Transmembrane</keyword>
<comment type="caution">
    <text evidence="2">The sequence shown here is derived from an EMBL/GenBank/DDBJ whole genome shotgun (WGS) entry which is preliminary data.</text>
</comment>
<organism evidence="2 3">
    <name type="scientific">Paenimyroides ceti</name>
    <dbReference type="NCBI Taxonomy" id="395087"/>
    <lineage>
        <taxon>Bacteria</taxon>
        <taxon>Pseudomonadati</taxon>
        <taxon>Bacteroidota</taxon>
        <taxon>Flavobacteriia</taxon>
        <taxon>Flavobacteriales</taxon>
        <taxon>Flavobacteriaceae</taxon>
        <taxon>Paenimyroides</taxon>
    </lineage>
</organism>
<evidence type="ECO:0000313" key="3">
    <source>
        <dbReference type="Proteomes" id="UP001242368"/>
    </source>
</evidence>
<keyword evidence="1" id="KW-1133">Transmembrane helix</keyword>
<dbReference type="RefSeq" id="WP_290364579.1">
    <property type="nucleotide sequence ID" value="NZ_JAUFQU010000001.1"/>
</dbReference>
<protein>
    <submittedName>
        <fullName evidence="2">Uncharacterized protein</fullName>
    </submittedName>
</protein>
<dbReference type="EMBL" id="JAUFQU010000001">
    <property type="protein sequence ID" value="MDN3708727.1"/>
    <property type="molecule type" value="Genomic_DNA"/>
</dbReference>
<accession>A0ABT8D090</accession>
<reference evidence="3" key="1">
    <citation type="journal article" date="2019" name="Int. J. Syst. Evol. Microbiol.">
        <title>The Global Catalogue of Microorganisms (GCM) 10K type strain sequencing project: providing services to taxonomists for standard genome sequencing and annotation.</title>
        <authorList>
            <consortium name="The Broad Institute Genomics Platform"/>
            <consortium name="The Broad Institute Genome Sequencing Center for Infectious Disease"/>
            <person name="Wu L."/>
            <person name="Ma J."/>
        </authorList>
    </citation>
    <scope>NUCLEOTIDE SEQUENCE [LARGE SCALE GENOMIC DNA]</scope>
    <source>
        <strain evidence="3">CECT 7184</strain>
    </source>
</reference>
<evidence type="ECO:0000313" key="2">
    <source>
        <dbReference type="EMBL" id="MDN3708727.1"/>
    </source>
</evidence>
<proteinExistence type="predicted"/>